<reference evidence="2" key="1">
    <citation type="submission" date="2017-11" db="EMBL/GenBank/DDBJ databases">
        <authorList>
            <person name="Watanabe M."/>
            <person name="Kojima H."/>
        </authorList>
    </citation>
    <scope>NUCLEOTIDE SEQUENCE [LARGE SCALE GENOMIC DNA]</scope>
    <source>
        <strain evidence="2">Tokyo 01</strain>
    </source>
</reference>
<organism evidence="1 2">
    <name type="scientific">Desulfonema ishimotonii</name>
    <dbReference type="NCBI Taxonomy" id="45657"/>
    <lineage>
        <taxon>Bacteria</taxon>
        <taxon>Pseudomonadati</taxon>
        <taxon>Thermodesulfobacteriota</taxon>
        <taxon>Desulfobacteria</taxon>
        <taxon>Desulfobacterales</taxon>
        <taxon>Desulfococcaceae</taxon>
        <taxon>Desulfonema</taxon>
    </lineage>
</organism>
<evidence type="ECO:0000313" key="1">
    <source>
        <dbReference type="EMBL" id="GBC62814.1"/>
    </source>
</evidence>
<dbReference type="EMBL" id="BEXT01000001">
    <property type="protein sequence ID" value="GBC62814.1"/>
    <property type="molecule type" value="Genomic_DNA"/>
</dbReference>
<dbReference type="Gene3D" id="1.10.10.60">
    <property type="entry name" value="Homeodomain-like"/>
    <property type="match status" value="1"/>
</dbReference>
<dbReference type="AlphaFoldDB" id="A0A401G0R9"/>
<keyword evidence="2" id="KW-1185">Reference proteome</keyword>
<sequence length="52" mass="5930">MQEREARKHLIMNAAEKVSAARIFDKVNIRDIAAEAGFSPVFIRFTGLCFLF</sequence>
<protein>
    <submittedName>
        <fullName evidence="1">TetR/AcrR family transcriptional regulator</fullName>
    </submittedName>
</protein>
<evidence type="ECO:0000313" key="2">
    <source>
        <dbReference type="Proteomes" id="UP000288096"/>
    </source>
</evidence>
<accession>A0A401G0R9</accession>
<dbReference type="SUPFAM" id="SSF46689">
    <property type="entry name" value="Homeodomain-like"/>
    <property type="match status" value="1"/>
</dbReference>
<gene>
    <name evidence="1" type="ORF">DENIS_3791</name>
</gene>
<name>A0A401G0R9_9BACT</name>
<dbReference type="Proteomes" id="UP000288096">
    <property type="component" value="Unassembled WGS sequence"/>
</dbReference>
<reference evidence="2" key="2">
    <citation type="submission" date="2019-01" db="EMBL/GenBank/DDBJ databases">
        <title>Genome sequence of Desulfonema ishimotonii strain Tokyo 01.</title>
        <authorList>
            <person name="Fukui M."/>
        </authorList>
    </citation>
    <scope>NUCLEOTIDE SEQUENCE [LARGE SCALE GENOMIC DNA]</scope>
    <source>
        <strain evidence="2">Tokyo 01</strain>
    </source>
</reference>
<comment type="caution">
    <text evidence="1">The sequence shown here is derived from an EMBL/GenBank/DDBJ whole genome shotgun (WGS) entry which is preliminary data.</text>
</comment>
<proteinExistence type="predicted"/>
<dbReference type="InterPro" id="IPR009057">
    <property type="entry name" value="Homeodomain-like_sf"/>
</dbReference>